<name>A0A284S4P9_ARMOS</name>
<gene>
    <name evidence="1" type="ORF">ARMOST_19502</name>
</gene>
<organism evidence="1 2">
    <name type="scientific">Armillaria ostoyae</name>
    <name type="common">Armillaria root rot fungus</name>
    <dbReference type="NCBI Taxonomy" id="47428"/>
    <lineage>
        <taxon>Eukaryota</taxon>
        <taxon>Fungi</taxon>
        <taxon>Dikarya</taxon>
        <taxon>Basidiomycota</taxon>
        <taxon>Agaricomycotina</taxon>
        <taxon>Agaricomycetes</taxon>
        <taxon>Agaricomycetidae</taxon>
        <taxon>Agaricales</taxon>
        <taxon>Marasmiineae</taxon>
        <taxon>Physalacriaceae</taxon>
        <taxon>Armillaria</taxon>
    </lineage>
</organism>
<evidence type="ECO:0000313" key="1">
    <source>
        <dbReference type="EMBL" id="SJL15988.1"/>
    </source>
</evidence>
<sequence length="116" mass="13291">MAFECYYKWCRKSKLTQNNEDNENSIGFQQVMSDPCVLDRTDQPGNSSSTTNSHRRIPGSIKWCGYVEDSAYPTSILFNSRSLFFLTIFRLYLLSLDLITTASAPLRTSAVHYIFV</sequence>
<dbReference type="EMBL" id="FUEG01000032">
    <property type="protein sequence ID" value="SJL15988.1"/>
    <property type="molecule type" value="Genomic_DNA"/>
</dbReference>
<reference evidence="2" key="1">
    <citation type="journal article" date="2017" name="Nat. Ecol. Evol.">
        <title>Genome expansion and lineage-specific genetic innovations in the forest pathogenic fungi Armillaria.</title>
        <authorList>
            <person name="Sipos G."/>
            <person name="Prasanna A.N."/>
            <person name="Walter M.C."/>
            <person name="O'Connor E."/>
            <person name="Balint B."/>
            <person name="Krizsan K."/>
            <person name="Kiss B."/>
            <person name="Hess J."/>
            <person name="Varga T."/>
            <person name="Slot J."/>
            <person name="Riley R."/>
            <person name="Boka B."/>
            <person name="Rigling D."/>
            <person name="Barry K."/>
            <person name="Lee J."/>
            <person name="Mihaltcheva S."/>
            <person name="LaButti K."/>
            <person name="Lipzen A."/>
            <person name="Waldron R."/>
            <person name="Moloney N.M."/>
            <person name="Sperisen C."/>
            <person name="Kredics L."/>
            <person name="Vagvoelgyi C."/>
            <person name="Patrignani A."/>
            <person name="Fitzpatrick D."/>
            <person name="Nagy I."/>
            <person name="Doyle S."/>
            <person name="Anderson J.B."/>
            <person name="Grigoriev I.V."/>
            <person name="Gueldener U."/>
            <person name="Muensterkoetter M."/>
            <person name="Nagy L.G."/>
        </authorList>
    </citation>
    <scope>NUCLEOTIDE SEQUENCE [LARGE SCALE GENOMIC DNA]</scope>
    <source>
        <strain evidence="2">C18/9</strain>
    </source>
</reference>
<keyword evidence="2" id="KW-1185">Reference proteome</keyword>
<accession>A0A284S4P9</accession>
<dbReference type="AlphaFoldDB" id="A0A284S4P9"/>
<evidence type="ECO:0000313" key="2">
    <source>
        <dbReference type="Proteomes" id="UP000219338"/>
    </source>
</evidence>
<proteinExistence type="predicted"/>
<dbReference type="Proteomes" id="UP000219338">
    <property type="component" value="Unassembled WGS sequence"/>
</dbReference>
<protein>
    <submittedName>
        <fullName evidence="1">Uncharacterized protein</fullName>
    </submittedName>
</protein>